<dbReference type="PANTHER" id="PTHR22948">
    <property type="entry name" value="TUDOR DOMAIN CONTAINING PROTEIN"/>
    <property type="match status" value="1"/>
</dbReference>
<comment type="caution">
    <text evidence="2">The sequence shown here is derived from an EMBL/GenBank/DDBJ whole genome shotgun (WGS) entry which is preliminary data.</text>
</comment>
<feature type="domain" description="Tudor" evidence="1">
    <location>
        <begin position="796"/>
        <end position="855"/>
    </location>
</feature>
<dbReference type="Proteomes" id="UP001488838">
    <property type="component" value="Unassembled WGS sequence"/>
</dbReference>
<keyword evidence="3" id="KW-1185">Reference proteome</keyword>
<evidence type="ECO:0000259" key="1">
    <source>
        <dbReference type="PROSITE" id="PS50304"/>
    </source>
</evidence>
<dbReference type="SMART" id="SM00333">
    <property type="entry name" value="TUDOR"/>
    <property type="match status" value="5"/>
</dbReference>
<dbReference type="Gene3D" id="2.40.50.90">
    <property type="match status" value="4"/>
</dbReference>
<dbReference type="SUPFAM" id="SSF63748">
    <property type="entry name" value="Tudor/PWWP/MBT"/>
    <property type="match status" value="5"/>
</dbReference>
<name>A0AAW0H7Q3_MYOGA</name>
<dbReference type="InterPro" id="IPR002999">
    <property type="entry name" value="Tudor"/>
</dbReference>
<feature type="domain" description="Tudor" evidence="1">
    <location>
        <begin position="289"/>
        <end position="347"/>
    </location>
</feature>
<dbReference type="PANTHER" id="PTHR22948:SF7">
    <property type="entry name" value="TUDOR DOMAIN-CONTAINING PROTEIN 15"/>
    <property type="match status" value="1"/>
</dbReference>
<proteinExistence type="predicted"/>
<organism evidence="2 3">
    <name type="scientific">Myodes glareolus</name>
    <name type="common">Bank vole</name>
    <name type="synonym">Clethrionomys glareolus</name>
    <dbReference type="NCBI Taxonomy" id="447135"/>
    <lineage>
        <taxon>Eukaryota</taxon>
        <taxon>Metazoa</taxon>
        <taxon>Chordata</taxon>
        <taxon>Craniata</taxon>
        <taxon>Vertebrata</taxon>
        <taxon>Euteleostomi</taxon>
        <taxon>Mammalia</taxon>
        <taxon>Eutheria</taxon>
        <taxon>Euarchontoglires</taxon>
        <taxon>Glires</taxon>
        <taxon>Rodentia</taxon>
        <taxon>Myomorpha</taxon>
        <taxon>Muroidea</taxon>
        <taxon>Cricetidae</taxon>
        <taxon>Arvicolinae</taxon>
        <taxon>Myodes</taxon>
    </lineage>
</organism>
<gene>
    <name evidence="2" type="ORF">U0070_027047</name>
</gene>
<dbReference type="CDD" id="cd20436">
    <property type="entry name" value="Tudor_TDRD15_rpt1"/>
    <property type="match status" value="1"/>
</dbReference>
<dbReference type="EMBL" id="JBBHLL010000649">
    <property type="protein sequence ID" value="KAK7798919.1"/>
    <property type="molecule type" value="Genomic_DNA"/>
</dbReference>
<dbReference type="InterPro" id="IPR050621">
    <property type="entry name" value="Tudor_domain_containing"/>
</dbReference>
<evidence type="ECO:0000313" key="2">
    <source>
        <dbReference type="EMBL" id="KAK7798919.1"/>
    </source>
</evidence>
<sequence length="1325" mass="149698">MNSTSLLPTFLDVDLTVLHIECLPKDILVKFQGKTNSECQFDYHILQREIQFIPKVKNDVRVDEFCLVEEKVTGEWQRGRVVGKTNEVYTVQLIDRGEELRVDGTRVASACDKVFELPPRVIFGIFANILPVGEKWSPKALNYFKSLVGIQLKVNIQTVLPLQMILLEAPKVISEVLELQLGRFIDRDTFRLIVEILQELPKTMPDLPHQERPESPLSSISTSLDVQCLLDNFQPSLPVGSLDSVKVSSALSPGKFYCQLLKWIPELEDLTECMNLHYNTISQENSPTCDNFGLLCVAKGTNGQWQRGILQQLLPNNQVKIWFMDYGSSESVPSIHVKKLKQDFIFAPLFAFPCSLTYLHCPDPEERKGQLTTFRQALLGHIVYAHIDRFSEEEHLYYVTLHSQESAVNTKYLLGTLGTQILCPAFESNISNALSEADTSDTGSFAIAGFIGNVEQSVGGLNEKEDFKADVPIKAVRLEIESTHIAFVVSVLSPSDFWVRISEHQKKFEDIMKAINEFYVAFEDDELILRNPEPGLFCCARYSKDRCFYRAIIIGMNDYWINVYLLDYGSTDSIPFFDTKTLLPEFCSLPPLAIHCSLAQVSPVTDLWLQAATDYFKKIVLNKAILLQVRAKKGDKYMVNIQNIEAPENTDVVSLMLQAGYAESAEVASEDFPKSVRDFSVLKLKSKDTLHDKNVAASARLERPKPEKYHSDKLKENLSSVHRFLDLNSSFNLCSEPISPQPYKAYVFKPGKLLEVNCSYCHGPGDFSCQLLCKLGDLKLLMEQIQDYYSVHPEPYQTGKIACVAKHSRDGKWYRAAILTQASDQEVELIFVDYGNQERVFIKDLCAINPHFLALEAQAFRCCLNYLVDPTTCNLLEWTAEASRDFGNFIASYDAWKVEMLVDGMLFCGYLNVTTSLVEENKLRSSGTVFNLESQTPPSPWVIRPFVWAPFQNGRRYRGISSAVDDPSDFCVQLEDFSDTMQYLFTLHSDLSEPLQALPLEHMIPGSNCLFKSELEGQWSRAEFSQVSDQSLHLVLIDYGLSVHIPYSEAINLKSVPEKIMSLPRLSYPCSLHDVLPATRKLWNNEARQLFQGFLCKSGLVFQFRAYGPAAVSEVDVIHKNYSGADVLVVSGLAVHPKDLAGSNGITATGSRLQSHSICPLLGKHWNKKENINYSTRKQKLQKKKPLKKRNVSRCLLKKSHVREKLHSENLKRRRKFIIEKWKLPSTVLFEICIASLSGGRPDHLENNTDCFGNGFENLPAAGVQEKSFTADSNVASADEKITVEHLKINLPHLRSHSSSEDDICFCSGTVATDFIRIHNQNSHS</sequence>
<dbReference type="Gene3D" id="2.30.30.140">
    <property type="match status" value="5"/>
</dbReference>
<feature type="domain" description="Tudor" evidence="1">
    <location>
        <begin position="531"/>
        <end position="589"/>
    </location>
</feature>
<dbReference type="CDD" id="cd20437">
    <property type="entry name" value="Tudor_TDRD15_rpt2"/>
    <property type="match status" value="1"/>
</dbReference>
<protein>
    <recommendedName>
        <fullName evidence="1">Tudor domain-containing protein</fullName>
    </recommendedName>
</protein>
<dbReference type="Pfam" id="PF00567">
    <property type="entry name" value="TUDOR"/>
    <property type="match status" value="4"/>
</dbReference>
<accession>A0AAW0H7Q3</accession>
<dbReference type="InterPro" id="IPR047452">
    <property type="entry name" value="Tudor_TDRD15_rpt2"/>
</dbReference>
<dbReference type="InterPro" id="IPR035437">
    <property type="entry name" value="SNase_OB-fold_sf"/>
</dbReference>
<reference evidence="2 3" key="1">
    <citation type="journal article" date="2023" name="bioRxiv">
        <title>Conserved and derived expression patterns and positive selection on dental genes reveal complex evolutionary context of ever-growing rodent molars.</title>
        <authorList>
            <person name="Calamari Z.T."/>
            <person name="Song A."/>
            <person name="Cohen E."/>
            <person name="Akter M."/>
            <person name="Roy R.D."/>
            <person name="Hallikas O."/>
            <person name="Christensen M.M."/>
            <person name="Li P."/>
            <person name="Marangoni P."/>
            <person name="Jernvall J."/>
            <person name="Klein O.D."/>
        </authorList>
    </citation>
    <scope>NUCLEOTIDE SEQUENCE [LARGE SCALE GENOMIC DNA]</scope>
    <source>
        <strain evidence="2">V071</strain>
    </source>
</reference>
<dbReference type="InterPro" id="IPR047450">
    <property type="entry name" value="Tudor_TDRD15_rpt1"/>
</dbReference>
<dbReference type="PROSITE" id="PS50304">
    <property type="entry name" value="TUDOR"/>
    <property type="match status" value="4"/>
</dbReference>
<evidence type="ECO:0000313" key="3">
    <source>
        <dbReference type="Proteomes" id="UP001488838"/>
    </source>
</evidence>
<feature type="domain" description="Tudor" evidence="1">
    <location>
        <begin position="1002"/>
        <end position="1060"/>
    </location>
</feature>